<dbReference type="Proteomes" id="UP000829196">
    <property type="component" value="Unassembled WGS sequence"/>
</dbReference>
<sequence length="217" mass="26480">MYFYFKGKRTFPISHTFTIKTYTFIFRKPKIYFLNPTHFYLCKLYKYPFQNIQVTPSIPKHLAFSHEDSIHFTIYTNTFSNNHTHIFSIYIYFNPFSLFKLKYKTHFTFHLSNLQKSLIKLYTYFHYLTYKHFIFHLNIHFNKLLQYIPISIHLSSLIHMHTLALQNIHTFQNKHEFHFSKTNTIFTFNTHNFHLYTNSASPTFESIIMLNTIQRKI</sequence>
<proteinExistence type="predicted"/>
<organism evidence="1 2">
    <name type="scientific">Dendrobium nobile</name>
    <name type="common">Orchid</name>
    <dbReference type="NCBI Taxonomy" id="94219"/>
    <lineage>
        <taxon>Eukaryota</taxon>
        <taxon>Viridiplantae</taxon>
        <taxon>Streptophyta</taxon>
        <taxon>Embryophyta</taxon>
        <taxon>Tracheophyta</taxon>
        <taxon>Spermatophyta</taxon>
        <taxon>Magnoliopsida</taxon>
        <taxon>Liliopsida</taxon>
        <taxon>Asparagales</taxon>
        <taxon>Orchidaceae</taxon>
        <taxon>Epidendroideae</taxon>
        <taxon>Malaxideae</taxon>
        <taxon>Dendrobiinae</taxon>
        <taxon>Dendrobium</taxon>
    </lineage>
</organism>
<gene>
    <name evidence="1" type="ORF">KFK09_004752</name>
</gene>
<evidence type="ECO:0000313" key="2">
    <source>
        <dbReference type="Proteomes" id="UP000829196"/>
    </source>
</evidence>
<protein>
    <submittedName>
        <fullName evidence="1">Uncharacterized protein</fullName>
    </submittedName>
</protein>
<keyword evidence="2" id="KW-1185">Reference proteome</keyword>
<comment type="caution">
    <text evidence="1">The sequence shown here is derived from an EMBL/GenBank/DDBJ whole genome shotgun (WGS) entry which is preliminary data.</text>
</comment>
<name>A0A8T3BYN1_DENNO</name>
<dbReference type="AlphaFoldDB" id="A0A8T3BYN1"/>
<evidence type="ECO:0000313" key="1">
    <source>
        <dbReference type="EMBL" id="KAI0522373.1"/>
    </source>
</evidence>
<reference evidence="1" key="1">
    <citation type="journal article" date="2022" name="Front. Genet.">
        <title>Chromosome-Scale Assembly of the Dendrobium nobile Genome Provides Insights Into the Molecular Mechanism of the Biosynthesis of the Medicinal Active Ingredient of Dendrobium.</title>
        <authorList>
            <person name="Xu Q."/>
            <person name="Niu S.-C."/>
            <person name="Li K.-L."/>
            <person name="Zheng P.-J."/>
            <person name="Zhang X.-J."/>
            <person name="Jia Y."/>
            <person name="Liu Y."/>
            <person name="Niu Y.-X."/>
            <person name="Yu L.-H."/>
            <person name="Chen D.-F."/>
            <person name="Zhang G.-Q."/>
        </authorList>
    </citation>
    <scope>NUCLEOTIDE SEQUENCE</scope>
    <source>
        <tissue evidence="1">Leaf</tissue>
    </source>
</reference>
<dbReference type="EMBL" id="JAGYWB010000005">
    <property type="protein sequence ID" value="KAI0522373.1"/>
    <property type="molecule type" value="Genomic_DNA"/>
</dbReference>
<accession>A0A8T3BYN1</accession>